<feature type="region of interest" description="Disordered" evidence="4">
    <location>
        <begin position="160"/>
        <end position="203"/>
    </location>
</feature>
<dbReference type="InterPro" id="IPR010487">
    <property type="entry name" value="NGRN/Rrg9"/>
</dbReference>
<accession>A0AAD7FNX1</accession>
<comment type="similarity">
    <text evidence="2">Belongs to the RRG9 family.</text>
</comment>
<evidence type="ECO:0000313" key="5">
    <source>
        <dbReference type="EMBL" id="KAJ7634746.1"/>
    </source>
</evidence>
<dbReference type="PANTHER" id="PTHR13475">
    <property type="entry name" value="NEUGRIN"/>
    <property type="match status" value="1"/>
</dbReference>
<name>A0AAD7FNX1_9AGAR</name>
<sequence>MFSLRAFVPRQAATTVRCLSRSARSILDDDSTPVDLSEDNDAVNGVRRRYSEQRQQEPTPDAWQTHRKTIQENFPAGWNPPRKLSRDAMEGLRQLHRLNPQTFTTPVLAERFRISPEAVRRILKSRWEPPAARRVELRTREAKAREEFHSLSALRERMETRQVLQSKNEFRASKRMDHEEQDGGEDEPKSARGLHARDRLAFE</sequence>
<dbReference type="GO" id="GO:0005634">
    <property type="term" value="C:nucleus"/>
    <property type="evidence" value="ECO:0007669"/>
    <property type="project" value="TreeGrafter"/>
</dbReference>
<evidence type="ECO:0000313" key="6">
    <source>
        <dbReference type="Proteomes" id="UP001221142"/>
    </source>
</evidence>
<keyword evidence="6" id="KW-1185">Reference proteome</keyword>
<dbReference type="Proteomes" id="UP001221142">
    <property type="component" value="Unassembled WGS sequence"/>
</dbReference>
<protein>
    <recommendedName>
        <fullName evidence="3">Required for respiratory growth protein 9, mitochondrial</fullName>
    </recommendedName>
</protein>
<reference evidence="5" key="1">
    <citation type="submission" date="2023-03" db="EMBL/GenBank/DDBJ databases">
        <title>Massive genome expansion in bonnet fungi (Mycena s.s.) driven by repeated elements and novel gene families across ecological guilds.</title>
        <authorList>
            <consortium name="Lawrence Berkeley National Laboratory"/>
            <person name="Harder C.B."/>
            <person name="Miyauchi S."/>
            <person name="Viragh M."/>
            <person name="Kuo A."/>
            <person name="Thoen E."/>
            <person name="Andreopoulos B."/>
            <person name="Lu D."/>
            <person name="Skrede I."/>
            <person name="Drula E."/>
            <person name="Henrissat B."/>
            <person name="Morin E."/>
            <person name="Kohler A."/>
            <person name="Barry K."/>
            <person name="LaButti K."/>
            <person name="Morin E."/>
            <person name="Salamov A."/>
            <person name="Lipzen A."/>
            <person name="Mereny Z."/>
            <person name="Hegedus B."/>
            <person name="Baldrian P."/>
            <person name="Stursova M."/>
            <person name="Weitz H."/>
            <person name="Taylor A."/>
            <person name="Grigoriev I.V."/>
            <person name="Nagy L.G."/>
            <person name="Martin F."/>
            <person name="Kauserud H."/>
        </authorList>
    </citation>
    <scope>NUCLEOTIDE SEQUENCE</scope>
    <source>
        <strain evidence="5">9284</strain>
    </source>
</reference>
<dbReference type="Pfam" id="PF06413">
    <property type="entry name" value="Neugrin"/>
    <property type="match status" value="1"/>
</dbReference>
<comment type="caution">
    <text evidence="5">The sequence shown here is derived from an EMBL/GenBank/DDBJ whole genome shotgun (WGS) entry which is preliminary data.</text>
</comment>
<proteinExistence type="inferred from homology"/>
<feature type="compositionally biased region" description="Basic and acidic residues" evidence="4">
    <location>
        <begin position="168"/>
        <end position="178"/>
    </location>
</feature>
<gene>
    <name evidence="5" type="ORF">FB45DRAFT_473405</name>
</gene>
<evidence type="ECO:0000256" key="2">
    <source>
        <dbReference type="ARBA" id="ARBA00010895"/>
    </source>
</evidence>
<feature type="region of interest" description="Disordered" evidence="4">
    <location>
        <begin position="30"/>
        <end position="63"/>
    </location>
</feature>
<dbReference type="EMBL" id="JARKIF010000007">
    <property type="protein sequence ID" value="KAJ7634746.1"/>
    <property type="molecule type" value="Genomic_DNA"/>
</dbReference>
<evidence type="ECO:0000256" key="1">
    <source>
        <dbReference type="ARBA" id="ARBA00003548"/>
    </source>
</evidence>
<organism evidence="5 6">
    <name type="scientific">Roridomyces roridus</name>
    <dbReference type="NCBI Taxonomy" id="1738132"/>
    <lineage>
        <taxon>Eukaryota</taxon>
        <taxon>Fungi</taxon>
        <taxon>Dikarya</taxon>
        <taxon>Basidiomycota</taxon>
        <taxon>Agaricomycotina</taxon>
        <taxon>Agaricomycetes</taxon>
        <taxon>Agaricomycetidae</taxon>
        <taxon>Agaricales</taxon>
        <taxon>Marasmiineae</taxon>
        <taxon>Mycenaceae</taxon>
        <taxon>Roridomyces</taxon>
    </lineage>
</organism>
<feature type="compositionally biased region" description="Basic and acidic residues" evidence="4">
    <location>
        <begin position="186"/>
        <end position="203"/>
    </location>
</feature>
<evidence type="ECO:0000256" key="3">
    <source>
        <dbReference type="ARBA" id="ARBA00013566"/>
    </source>
</evidence>
<evidence type="ECO:0000256" key="4">
    <source>
        <dbReference type="SAM" id="MobiDB-lite"/>
    </source>
</evidence>
<feature type="compositionally biased region" description="Acidic residues" evidence="4">
    <location>
        <begin position="30"/>
        <end position="41"/>
    </location>
</feature>
<dbReference type="PANTHER" id="PTHR13475:SF3">
    <property type="entry name" value="NEUGRIN"/>
    <property type="match status" value="1"/>
</dbReference>
<comment type="function">
    <text evidence="1">Required for respiratory activity and maintenance and expression of the mitochondrial genome.</text>
</comment>
<dbReference type="AlphaFoldDB" id="A0AAD7FNX1"/>